<accession>A0ABT6R0J3</accession>
<dbReference type="RefSeq" id="WP_014971395.1">
    <property type="nucleotide sequence ID" value="NZ_JANJYY010000036.1"/>
</dbReference>
<protein>
    <submittedName>
        <fullName evidence="2">DUF1146 family protein</fullName>
    </submittedName>
</protein>
<evidence type="ECO:0000256" key="1">
    <source>
        <dbReference type="SAM" id="Phobius"/>
    </source>
</evidence>
<dbReference type="Pfam" id="PF06612">
    <property type="entry name" value="DUF1146"/>
    <property type="match status" value="1"/>
</dbReference>
<feature type="transmembrane region" description="Helical" evidence="1">
    <location>
        <begin position="44"/>
        <end position="63"/>
    </location>
</feature>
<feature type="transmembrane region" description="Helical" evidence="1">
    <location>
        <begin position="7"/>
        <end position="24"/>
    </location>
</feature>
<reference evidence="2 3" key="1">
    <citation type="submission" date="2023-04" db="EMBL/GenBank/DDBJ databases">
        <title>Antarctic isolates genomes.</title>
        <authorList>
            <person name="Dimov S.G."/>
        </authorList>
    </citation>
    <scope>NUCLEOTIDE SEQUENCE [LARGE SCALE GENOMIC DNA]</scope>
    <source>
        <strain evidence="2 3">AL19</strain>
    </source>
</reference>
<dbReference type="InterPro" id="IPR009526">
    <property type="entry name" value="DUF1146"/>
</dbReference>
<dbReference type="EMBL" id="JASBQV010000005">
    <property type="protein sequence ID" value="MDI3234459.1"/>
    <property type="molecule type" value="Genomic_DNA"/>
</dbReference>
<keyword evidence="3" id="KW-1185">Reference proteome</keyword>
<dbReference type="Proteomes" id="UP001243286">
    <property type="component" value="Unassembled WGS sequence"/>
</dbReference>
<name>A0ABT6R0J3_9BACL</name>
<evidence type="ECO:0000313" key="3">
    <source>
        <dbReference type="Proteomes" id="UP001243286"/>
    </source>
</evidence>
<sequence length="77" mass="8490">MTSIGLSALVSMLVYLTAIVFAWWALLPVKWEKFLQHPKGPQAVALRVSLAIALGSLVARFLLDYSGFAQRLQFLVG</sequence>
<keyword evidence="1" id="KW-1133">Transmembrane helix</keyword>
<gene>
    <name evidence="2" type="ORF">QK289_05525</name>
</gene>
<organism evidence="2 3">
    <name type="scientific">Exiguobacterium antarcticum</name>
    <dbReference type="NCBI Taxonomy" id="132920"/>
    <lineage>
        <taxon>Bacteria</taxon>
        <taxon>Bacillati</taxon>
        <taxon>Bacillota</taxon>
        <taxon>Bacilli</taxon>
        <taxon>Bacillales</taxon>
        <taxon>Bacillales Family XII. Incertae Sedis</taxon>
        <taxon>Exiguobacterium</taxon>
    </lineage>
</organism>
<keyword evidence="1" id="KW-0472">Membrane</keyword>
<keyword evidence="1" id="KW-0812">Transmembrane</keyword>
<proteinExistence type="predicted"/>
<evidence type="ECO:0000313" key="2">
    <source>
        <dbReference type="EMBL" id="MDI3234459.1"/>
    </source>
</evidence>
<comment type="caution">
    <text evidence="2">The sequence shown here is derived from an EMBL/GenBank/DDBJ whole genome shotgun (WGS) entry which is preliminary data.</text>
</comment>